<evidence type="ECO:0000256" key="2">
    <source>
        <dbReference type="ARBA" id="ARBA00006175"/>
    </source>
</evidence>
<evidence type="ECO:0000256" key="3">
    <source>
        <dbReference type="ARBA" id="ARBA00022448"/>
    </source>
</evidence>
<dbReference type="AlphaFoldDB" id="A0A6J6NR39"/>
<evidence type="ECO:0000256" key="1">
    <source>
        <dbReference type="ARBA" id="ARBA00004651"/>
    </source>
</evidence>
<gene>
    <name evidence="9" type="ORF">UFOPK2370_00685</name>
</gene>
<keyword evidence="6 8" id="KW-1133">Transmembrane helix</keyword>
<feature type="transmembrane region" description="Helical" evidence="8">
    <location>
        <begin position="12"/>
        <end position="30"/>
    </location>
</feature>
<keyword evidence="7 8" id="KW-0472">Membrane</keyword>
<feature type="transmembrane region" description="Helical" evidence="8">
    <location>
        <begin position="116"/>
        <end position="136"/>
    </location>
</feature>
<comment type="similarity">
    <text evidence="2">Belongs to the MIP/aquaporin (TC 1.A.8) family.</text>
</comment>
<comment type="subcellular location">
    <subcellularLocation>
        <location evidence="1">Cell membrane</location>
        <topology evidence="1">Multi-pass membrane protein</topology>
    </subcellularLocation>
</comment>
<dbReference type="GO" id="GO:0015250">
    <property type="term" value="F:water channel activity"/>
    <property type="evidence" value="ECO:0007669"/>
    <property type="project" value="TreeGrafter"/>
</dbReference>
<feature type="transmembrane region" description="Helical" evidence="8">
    <location>
        <begin position="143"/>
        <end position="163"/>
    </location>
</feature>
<evidence type="ECO:0000313" key="9">
    <source>
        <dbReference type="EMBL" id="CAB4686753.1"/>
    </source>
</evidence>
<dbReference type="InterPro" id="IPR034294">
    <property type="entry name" value="Aquaporin_transptr"/>
</dbReference>
<evidence type="ECO:0000256" key="5">
    <source>
        <dbReference type="ARBA" id="ARBA00022692"/>
    </source>
</evidence>
<proteinExistence type="inferred from homology"/>
<dbReference type="Gene3D" id="1.20.1080.10">
    <property type="entry name" value="Glycerol uptake facilitator protein"/>
    <property type="match status" value="1"/>
</dbReference>
<reference evidence="9" key="1">
    <citation type="submission" date="2020-05" db="EMBL/GenBank/DDBJ databases">
        <authorList>
            <person name="Chiriac C."/>
            <person name="Salcher M."/>
            <person name="Ghai R."/>
            <person name="Kavagutti S V."/>
        </authorList>
    </citation>
    <scope>NUCLEOTIDE SEQUENCE</scope>
</reference>
<evidence type="ECO:0000256" key="8">
    <source>
        <dbReference type="SAM" id="Phobius"/>
    </source>
</evidence>
<keyword evidence="5 8" id="KW-0812">Transmembrane</keyword>
<dbReference type="PANTHER" id="PTHR19139:SF199">
    <property type="entry name" value="MIP17260P"/>
    <property type="match status" value="1"/>
</dbReference>
<dbReference type="PANTHER" id="PTHR19139">
    <property type="entry name" value="AQUAPORIN TRANSPORTER"/>
    <property type="match status" value="1"/>
</dbReference>
<dbReference type="EMBL" id="CAEZXK010000014">
    <property type="protein sequence ID" value="CAB4686753.1"/>
    <property type="molecule type" value="Genomic_DNA"/>
</dbReference>
<dbReference type="Pfam" id="PF00230">
    <property type="entry name" value="MIP"/>
    <property type="match status" value="1"/>
</dbReference>
<dbReference type="InterPro" id="IPR023271">
    <property type="entry name" value="Aquaporin-like"/>
</dbReference>
<accession>A0A6J6NR39</accession>
<feature type="transmembrane region" description="Helical" evidence="8">
    <location>
        <begin position="36"/>
        <end position="54"/>
    </location>
</feature>
<dbReference type="InterPro" id="IPR000425">
    <property type="entry name" value="MIP"/>
</dbReference>
<evidence type="ECO:0000256" key="7">
    <source>
        <dbReference type="ARBA" id="ARBA00023136"/>
    </source>
</evidence>
<keyword evidence="3" id="KW-0813">Transport</keyword>
<keyword evidence="4" id="KW-1003">Cell membrane</keyword>
<feature type="transmembrane region" description="Helical" evidence="8">
    <location>
        <begin position="183"/>
        <end position="205"/>
    </location>
</feature>
<dbReference type="GO" id="GO:0005886">
    <property type="term" value="C:plasma membrane"/>
    <property type="evidence" value="ECO:0007669"/>
    <property type="project" value="UniProtKB-SubCell"/>
</dbReference>
<feature type="transmembrane region" description="Helical" evidence="8">
    <location>
        <begin position="75"/>
        <end position="96"/>
    </location>
</feature>
<evidence type="ECO:0000256" key="6">
    <source>
        <dbReference type="ARBA" id="ARBA00022989"/>
    </source>
</evidence>
<sequence>MNLPPLVTKALAEFLGVTLFLTAICGAVVYQQGPLGTAALAAVLGLAILVTAPISGGHLNPIVSIYFFSRREIGLVQLLVYLVAQITGAIFGAFIASQMFLQSLLPDTSMSTTNSGALLSELFVAGGLVWLVGRLATTSKAHMIPAAVGLWVFAAAVFSSSGAQANPAVTIALILVGQSTATAAGYILAQLGGMLIAAIFILVFAERKRVMVENLEVEKPADLAKVTRKPAAKKPASK</sequence>
<name>A0A6J6NR39_9ZZZZ</name>
<evidence type="ECO:0000256" key="4">
    <source>
        <dbReference type="ARBA" id="ARBA00022475"/>
    </source>
</evidence>
<dbReference type="SUPFAM" id="SSF81338">
    <property type="entry name" value="Aquaporin-like"/>
    <property type="match status" value="1"/>
</dbReference>
<dbReference type="PRINTS" id="PR00783">
    <property type="entry name" value="MINTRINSICP"/>
</dbReference>
<protein>
    <submittedName>
        <fullName evidence="9">Unannotated protein</fullName>
    </submittedName>
</protein>
<dbReference type="InterPro" id="IPR022357">
    <property type="entry name" value="MIP_CS"/>
</dbReference>
<dbReference type="PROSITE" id="PS00221">
    <property type="entry name" value="MIP"/>
    <property type="match status" value="1"/>
</dbReference>
<organism evidence="9">
    <name type="scientific">freshwater metagenome</name>
    <dbReference type="NCBI Taxonomy" id="449393"/>
    <lineage>
        <taxon>unclassified sequences</taxon>
        <taxon>metagenomes</taxon>
        <taxon>ecological metagenomes</taxon>
    </lineage>
</organism>